<evidence type="ECO:0000313" key="1">
    <source>
        <dbReference type="EMBL" id="MPC75850.1"/>
    </source>
</evidence>
<reference evidence="1 2" key="1">
    <citation type="submission" date="2019-05" db="EMBL/GenBank/DDBJ databases">
        <title>Another draft genome of Portunus trituberculatus and its Hox gene families provides insights of decapod evolution.</title>
        <authorList>
            <person name="Jeong J.-H."/>
            <person name="Song I."/>
            <person name="Kim S."/>
            <person name="Choi T."/>
            <person name="Kim D."/>
            <person name="Ryu S."/>
            <person name="Kim W."/>
        </authorList>
    </citation>
    <scope>NUCLEOTIDE SEQUENCE [LARGE SCALE GENOMIC DNA]</scope>
    <source>
        <tissue evidence="1">Muscle</tissue>
    </source>
</reference>
<dbReference type="Proteomes" id="UP000324222">
    <property type="component" value="Unassembled WGS sequence"/>
</dbReference>
<name>A0A5B7HTP0_PORTR</name>
<comment type="caution">
    <text evidence="1">The sequence shown here is derived from an EMBL/GenBank/DDBJ whole genome shotgun (WGS) entry which is preliminary data.</text>
</comment>
<dbReference type="AlphaFoldDB" id="A0A5B7HTP0"/>
<accession>A0A5B7HTP0</accession>
<sequence>MSFEESRYTNSFHLSVSDIRRTLLCGDQGGRGGEGVLECINKCIKTFHLSHHHTTIPGHVLVLVPRETPRPAPPCPVTEQRVTSQRSVDQRVLFRAPPIPHPQNNERGIKIMH</sequence>
<protein>
    <submittedName>
        <fullName evidence="1">Uncharacterized protein</fullName>
    </submittedName>
</protein>
<gene>
    <name evidence="1" type="ORF">E2C01_070247</name>
</gene>
<organism evidence="1 2">
    <name type="scientific">Portunus trituberculatus</name>
    <name type="common">Swimming crab</name>
    <name type="synonym">Neptunus trituberculatus</name>
    <dbReference type="NCBI Taxonomy" id="210409"/>
    <lineage>
        <taxon>Eukaryota</taxon>
        <taxon>Metazoa</taxon>
        <taxon>Ecdysozoa</taxon>
        <taxon>Arthropoda</taxon>
        <taxon>Crustacea</taxon>
        <taxon>Multicrustacea</taxon>
        <taxon>Malacostraca</taxon>
        <taxon>Eumalacostraca</taxon>
        <taxon>Eucarida</taxon>
        <taxon>Decapoda</taxon>
        <taxon>Pleocyemata</taxon>
        <taxon>Brachyura</taxon>
        <taxon>Eubrachyura</taxon>
        <taxon>Portunoidea</taxon>
        <taxon>Portunidae</taxon>
        <taxon>Portuninae</taxon>
        <taxon>Portunus</taxon>
    </lineage>
</organism>
<dbReference type="EMBL" id="VSRR010042006">
    <property type="protein sequence ID" value="MPC75850.1"/>
    <property type="molecule type" value="Genomic_DNA"/>
</dbReference>
<evidence type="ECO:0000313" key="2">
    <source>
        <dbReference type="Proteomes" id="UP000324222"/>
    </source>
</evidence>
<keyword evidence="2" id="KW-1185">Reference proteome</keyword>
<proteinExistence type="predicted"/>